<dbReference type="AlphaFoldDB" id="A0A2P7Z7I8"/>
<dbReference type="OrthoDB" id="1722345at2759"/>
<protein>
    <submittedName>
        <fullName evidence="1">Uncharacterized protein</fullName>
    </submittedName>
</protein>
<accession>A0A2P7Z7I8</accession>
<dbReference type="Proteomes" id="UP000243723">
    <property type="component" value="Unassembled WGS sequence"/>
</dbReference>
<keyword evidence="2" id="KW-1185">Reference proteome</keyword>
<name>A0A2P7Z7I8_9PEZI</name>
<evidence type="ECO:0000313" key="1">
    <source>
        <dbReference type="EMBL" id="PSK44171.1"/>
    </source>
</evidence>
<gene>
    <name evidence="1" type="ORF">B9Z65_151</name>
</gene>
<dbReference type="EMBL" id="NHZQ01000289">
    <property type="protein sequence ID" value="PSK44171.1"/>
    <property type="molecule type" value="Genomic_DNA"/>
</dbReference>
<proteinExistence type="predicted"/>
<dbReference type="InterPro" id="IPR036770">
    <property type="entry name" value="Ankyrin_rpt-contain_sf"/>
</dbReference>
<organism evidence="1 2">
    <name type="scientific">Elsinoe australis</name>
    <dbReference type="NCBI Taxonomy" id="40998"/>
    <lineage>
        <taxon>Eukaryota</taxon>
        <taxon>Fungi</taxon>
        <taxon>Dikarya</taxon>
        <taxon>Ascomycota</taxon>
        <taxon>Pezizomycotina</taxon>
        <taxon>Dothideomycetes</taxon>
        <taxon>Dothideomycetidae</taxon>
        <taxon>Myriangiales</taxon>
        <taxon>Elsinoaceae</taxon>
        <taxon>Elsinoe</taxon>
    </lineage>
</organism>
<comment type="caution">
    <text evidence="1">The sequence shown here is derived from an EMBL/GenBank/DDBJ whole genome shotgun (WGS) entry which is preliminary data.</text>
</comment>
<reference evidence="1 2" key="1">
    <citation type="submission" date="2017-05" db="EMBL/GenBank/DDBJ databases">
        <title>Draft genome sequence of Elsinoe australis.</title>
        <authorList>
            <person name="Cheng Q."/>
        </authorList>
    </citation>
    <scope>NUCLEOTIDE SEQUENCE [LARGE SCALE GENOMIC DNA]</scope>
    <source>
        <strain evidence="1 2">NL1</strain>
    </source>
</reference>
<evidence type="ECO:0000313" key="2">
    <source>
        <dbReference type="Proteomes" id="UP000243723"/>
    </source>
</evidence>
<dbReference type="SUPFAM" id="SSF48403">
    <property type="entry name" value="Ankyrin repeat"/>
    <property type="match status" value="1"/>
</dbReference>
<dbReference type="Gene3D" id="1.25.40.20">
    <property type="entry name" value="Ankyrin repeat-containing domain"/>
    <property type="match status" value="1"/>
</dbReference>
<dbReference type="STRING" id="40998.A0A2P7Z7I8"/>
<sequence length="177" mass="19759">MSLELSPADQAFQALATQPLEVVLQQLGTWPKALSPHDFTGFAVKHNRIDLFRHLLQSNAGKEHQTSVDVKVVVWKQSQPLLQELLDSGFDINENIGSYQGCVLTCAILSRATDEMIEWLLDRGADPNGVYGGVDHCGHSLRLYVQMSDIDKPTKAARMLIERGADVNASKRYIWLQ</sequence>